<dbReference type="SUPFAM" id="SSF54637">
    <property type="entry name" value="Thioesterase/thiol ester dehydrase-isomerase"/>
    <property type="match status" value="1"/>
</dbReference>
<dbReference type="Proteomes" id="UP000219259">
    <property type="component" value="Unassembled WGS sequence"/>
</dbReference>
<accession>A0A2A6EB15</accession>
<dbReference type="InterPro" id="IPR029069">
    <property type="entry name" value="HotDog_dom_sf"/>
</dbReference>
<reference evidence="3 4" key="1">
    <citation type="submission" date="2017-09" db="EMBL/GenBank/DDBJ databases">
        <title>Phase variable restriction modification systems are present in the genome sequences of periodontal pathogens Prevotella intermedia, Tannerella forsythia and Porphyromonas gingivalis.</title>
        <authorList>
            <person name="Haigh R.D."/>
            <person name="Crawford L."/>
            <person name="Ralph J."/>
            <person name="Wanford J."/>
            <person name="Vartoukian S.R."/>
            <person name="Hijazib K."/>
            <person name="Wade W."/>
            <person name="Oggioni M.R."/>
        </authorList>
    </citation>
    <scope>NUCLEOTIDE SEQUENCE [LARGE SCALE GENOMIC DNA]</scope>
    <source>
        <strain evidence="3 4">WW11663</strain>
    </source>
</reference>
<protein>
    <submittedName>
        <fullName evidence="3">4-hydroxybenzoyl-CoA thioesterase</fullName>
    </submittedName>
</protein>
<evidence type="ECO:0000256" key="2">
    <source>
        <dbReference type="ARBA" id="ARBA00022801"/>
    </source>
</evidence>
<comment type="similarity">
    <text evidence="1">Belongs to the 4-hydroxybenzoyl-CoA thioesterase family.</text>
</comment>
<evidence type="ECO:0000313" key="4">
    <source>
        <dbReference type="Proteomes" id="UP000219259"/>
    </source>
</evidence>
<dbReference type="EMBL" id="NSLJ01000003">
    <property type="protein sequence ID" value="PDP44841.1"/>
    <property type="molecule type" value="Genomic_DNA"/>
</dbReference>
<dbReference type="InterPro" id="IPR006684">
    <property type="entry name" value="YbgC/YbaW"/>
</dbReference>
<organism evidence="3 4">
    <name type="scientific">Tannerella forsythia</name>
    <name type="common">Bacteroides forsythus</name>
    <dbReference type="NCBI Taxonomy" id="28112"/>
    <lineage>
        <taxon>Bacteria</taxon>
        <taxon>Pseudomonadati</taxon>
        <taxon>Bacteroidota</taxon>
        <taxon>Bacteroidia</taxon>
        <taxon>Bacteroidales</taxon>
        <taxon>Tannerellaceae</taxon>
        <taxon>Tannerella</taxon>
    </lineage>
</organism>
<dbReference type="PANTHER" id="PTHR31793">
    <property type="entry name" value="4-HYDROXYBENZOYL-COA THIOESTERASE FAMILY MEMBER"/>
    <property type="match status" value="1"/>
</dbReference>
<dbReference type="Gene3D" id="3.10.129.10">
    <property type="entry name" value="Hotdog Thioesterase"/>
    <property type="match status" value="1"/>
</dbReference>
<keyword evidence="2" id="KW-0378">Hydrolase</keyword>
<dbReference type="RefSeq" id="WP_046824765.1">
    <property type="nucleotide sequence ID" value="NZ_CAUPTG010000014.1"/>
</dbReference>
<dbReference type="GO" id="GO:0047617">
    <property type="term" value="F:fatty acyl-CoA hydrolase activity"/>
    <property type="evidence" value="ECO:0007669"/>
    <property type="project" value="TreeGrafter"/>
</dbReference>
<evidence type="ECO:0000256" key="1">
    <source>
        <dbReference type="ARBA" id="ARBA00005953"/>
    </source>
</evidence>
<sequence length="141" mass="16844">MMEKVLKASKEFDVRFSEVDSMNIVWHGSYALYFEDAREEFGRVFGLSYHEYIANEYFAPLVDLNFQYKKPLLYGQRARIDITYRNTPAAKVIFDYEIRLIDDDSLIATGSSTQVFLDREYRLMWTNPPFYEVWKKKYGQL</sequence>
<dbReference type="PANTHER" id="PTHR31793:SF27">
    <property type="entry name" value="NOVEL THIOESTERASE SUPERFAMILY DOMAIN AND SAPOSIN A-TYPE DOMAIN CONTAINING PROTEIN (0610012H03RIK)"/>
    <property type="match status" value="1"/>
</dbReference>
<name>A0A2A6EB15_TANFO</name>
<dbReference type="CDD" id="cd00586">
    <property type="entry name" value="4HBT"/>
    <property type="match status" value="1"/>
</dbReference>
<comment type="caution">
    <text evidence="3">The sequence shown here is derived from an EMBL/GenBank/DDBJ whole genome shotgun (WGS) entry which is preliminary data.</text>
</comment>
<dbReference type="Pfam" id="PF13279">
    <property type="entry name" value="4HBT_2"/>
    <property type="match status" value="1"/>
</dbReference>
<evidence type="ECO:0000313" key="3">
    <source>
        <dbReference type="EMBL" id="PDP44841.1"/>
    </source>
</evidence>
<gene>
    <name evidence="3" type="ORF">CLI86_01665</name>
</gene>
<dbReference type="InterPro" id="IPR050563">
    <property type="entry name" value="4-hydroxybenzoyl-CoA_TE"/>
</dbReference>
<dbReference type="AlphaFoldDB" id="A0A2A6EB15"/>
<dbReference type="PIRSF" id="PIRSF003230">
    <property type="entry name" value="YbgC"/>
    <property type="match status" value="1"/>
</dbReference>
<dbReference type="OrthoDB" id="9800856at2"/>
<proteinExistence type="inferred from homology"/>